<evidence type="ECO:0000256" key="3">
    <source>
        <dbReference type="RuleBase" id="RU004514"/>
    </source>
</evidence>
<dbReference type="Gene3D" id="3.20.20.10">
    <property type="entry name" value="Alanine racemase"/>
    <property type="match status" value="1"/>
</dbReference>
<reference evidence="7" key="1">
    <citation type="journal article" date="2019" name="Int. J. Syst. Evol. Microbiol.">
        <title>The Global Catalogue of Microorganisms (GCM) 10K type strain sequencing project: providing services to taxonomists for standard genome sequencing and annotation.</title>
        <authorList>
            <consortium name="The Broad Institute Genomics Platform"/>
            <consortium name="The Broad Institute Genome Sequencing Center for Infectious Disease"/>
            <person name="Wu L."/>
            <person name="Ma J."/>
        </authorList>
    </citation>
    <scope>NUCLEOTIDE SEQUENCE [LARGE SCALE GENOMIC DNA]</scope>
    <source>
        <strain evidence="7">JCM 12165</strain>
    </source>
</reference>
<dbReference type="PIRSF" id="PIRSF004848">
    <property type="entry name" value="YBL036c_PLPDEIII"/>
    <property type="match status" value="1"/>
</dbReference>
<dbReference type="InterPro" id="IPR029066">
    <property type="entry name" value="PLP-binding_barrel"/>
</dbReference>
<dbReference type="EMBL" id="JBHUCP010000005">
    <property type="protein sequence ID" value="MFD1529404.1"/>
    <property type="molecule type" value="Genomic_DNA"/>
</dbReference>
<comment type="similarity">
    <text evidence="2 3">Belongs to the pyridoxal phosphate-binding protein YggS/PROSC family.</text>
</comment>
<dbReference type="InterPro" id="IPR011078">
    <property type="entry name" value="PyrdxlP_homeostasis"/>
</dbReference>
<name>A0ABW4FFL1_9PSEU</name>
<evidence type="ECO:0000313" key="7">
    <source>
        <dbReference type="Proteomes" id="UP001597145"/>
    </source>
</evidence>
<dbReference type="Proteomes" id="UP001597145">
    <property type="component" value="Unassembled WGS sequence"/>
</dbReference>
<dbReference type="CDD" id="cd00635">
    <property type="entry name" value="PLPDE_III_YBL036c_like"/>
    <property type="match status" value="1"/>
</dbReference>
<evidence type="ECO:0000256" key="4">
    <source>
        <dbReference type="SAM" id="Coils"/>
    </source>
</evidence>
<dbReference type="HAMAP" id="MF_02087">
    <property type="entry name" value="PLP_homeostasis"/>
    <property type="match status" value="1"/>
</dbReference>
<sequence length="256" mass="27059">MAVGADRIDNQVDDQNDRRAELAERLAAVRARIAAACVAAGRSPDEVALLAVTKTVPAADVALLLDLGVTALGENRVQEAAAKVREVARLRPDAAPRWHVVGGLQRNKAREVVRWADRVESVDSERLADALDRAVRREQETGRRAGPLPVLVQFSVDGDPERGGVPRSGLLQLAEHVATCAGLQLDGLMAVAPLGADPDAAFAEVESAADLLRSEFPQARTLSAGMSGDLEAAVRHGSVVVRVGTALVGERPITSR</sequence>
<accession>A0ABW4FFL1</accession>
<feature type="domain" description="Alanine racemase N-terminal" evidence="5">
    <location>
        <begin position="26"/>
        <end position="252"/>
    </location>
</feature>
<dbReference type="SUPFAM" id="SSF51419">
    <property type="entry name" value="PLP-binding barrel"/>
    <property type="match status" value="1"/>
</dbReference>
<proteinExistence type="inferred from homology"/>
<dbReference type="InterPro" id="IPR001608">
    <property type="entry name" value="Ala_racemase_N"/>
</dbReference>
<evidence type="ECO:0000259" key="5">
    <source>
        <dbReference type="Pfam" id="PF01168"/>
    </source>
</evidence>
<feature type="coiled-coil region" evidence="4">
    <location>
        <begin position="5"/>
        <end position="32"/>
    </location>
</feature>
<dbReference type="NCBIfam" id="TIGR00044">
    <property type="entry name" value="YggS family pyridoxal phosphate-dependent enzyme"/>
    <property type="match status" value="1"/>
</dbReference>
<dbReference type="RefSeq" id="WP_343984370.1">
    <property type="nucleotide sequence ID" value="NZ_BAAAJG010000020.1"/>
</dbReference>
<keyword evidence="7" id="KW-1185">Reference proteome</keyword>
<keyword evidence="1 2" id="KW-0663">Pyridoxal phosphate</keyword>
<organism evidence="6 7">
    <name type="scientific">Pseudonocardia aurantiaca</name>
    <dbReference type="NCBI Taxonomy" id="75290"/>
    <lineage>
        <taxon>Bacteria</taxon>
        <taxon>Bacillati</taxon>
        <taxon>Actinomycetota</taxon>
        <taxon>Actinomycetes</taxon>
        <taxon>Pseudonocardiales</taxon>
        <taxon>Pseudonocardiaceae</taxon>
        <taxon>Pseudonocardia</taxon>
    </lineage>
</organism>
<evidence type="ECO:0000313" key="6">
    <source>
        <dbReference type="EMBL" id="MFD1529404.1"/>
    </source>
</evidence>
<comment type="caution">
    <text evidence="6">The sequence shown here is derived from an EMBL/GenBank/DDBJ whole genome shotgun (WGS) entry which is preliminary data.</text>
</comment>
<dbReference type="Pfam" id="PF01168">
    <property type="entry name" value="Ala_racemase_N"/>
    <property type="match status" value="1"/>
</dbReference>
<keyword evidence="4" id="KW-0175">Coiled coil</keyword>
<dbReference type="PANTHER" id="PTHR10146">
    <property type="entry name" value="PROLINE SYNTHETASE CO-TRANSCRIBED BACTERIAL HOMOLOG PROTEIN"/>
    <property type="match status" value="1"/>
</dbReference>
<gene>
    <name evidence="6" type="ORF">ACFSCY_08100</name>
</gene>
<comment type="function">
    <text evidence="2">Pyridoxal 5'-phosphate (PLP)-binding protein, which is involved in PLP homeostasis.</text>
</comment>
<feature type="modified residue" description="N6-(pyridoxal phosphate)lysine" evidence="2">
    <location>
        <position position="54"/>
    </location>
</feature>
<evidence type="ECO:0000256" key="2">
    <source>
        <dbReference type="HAMAP-Rule" id="MF_02087"/>
    </source>
</evidence>
<dbReference type="PANTHER" id="PTHR10146:SF14">
    <property type="entry name" value="PYRIDOXAL PHOSPHATE HOMEOSTASIS PROTEIN"/>
    <property type="match status" value="1"/>
</dbReference>
<protein>
    <recommendedName>
        <fullName evidence="2">Pyridoxal phosphate homeostasis protein</fullName>
        <shortName evidence="2">PLP homeostasis protein</shortName>
    </recommendedName>
</protein>
<evidence type="ECO:0000256" key="1">
    <source>
        <dbReference type="ARBA" id="ARBA00022898"/>
    </source>
</evidence>